<keyword evidence="5" id="KW-1185">Reference proteome</keyword>
<feature type="domain" description="C2H2-type" evidence="3">
    <location>
        <begin position="111"/>
        <end position="138"/>
    </location>
</feature>
<dbReference type="Proteomes" id="UP000076738">
    <property type="component" value="Unassembled WGS sequence"/>
</dbReference>
<proteinExistence type="predicted"/>
<dbReference type="Gene3D" id="3.30.160.60">
    <property type="entry name" value="Classic Zinc Finger"/>
    <property type="match status" value="1"/>
</dbReference>
<dbReference type="SMART" id="SM00355">
    <property type="entry name" value="ZnF_C2H2"/>
    <property type="match status" value="1"/>
</dbReference>
<feature type="non-terminal residue" evidence="4">
    <location>
        <position position="157"/>
    </location>
</feature>
<evidence type="ECO:0000313" key="4">
    <source>
        <dbReference type="EMBL" id="KZO98324.1"/>
    </source>
</evidence>
<feature type="region of interest" description="Disordered" evidence="2">
    <location>
        <begin position="78"/>
        <end position="98"/>
    </location>
</feature>
<organism evidence="4 5">
    <name type="scientific">Calocera viscosa (strain TUFC12733)</name>
    <dbReference type="NCBI Taxonomy" id="1330018"/>
    <lineage>
        <taxon>Eukaryota</taxon>
        <taxon>Fungi</taxon>
        <taxon>Dikarya</taxon>
        <taxon>Basidiomycota</taxon>
        <taxon>Agaricomycotina</taxon>
        <taxon>Dacrymycetes</taxon>
        <taxon>Dacrymycetales</taxon>
        <taxon>Dacrymycetaceae</taxon>
        <taxon>Calocera</taxon>
    </lineage>
</organism>
<evidence type="ECO:0000256" key="2">
    <source>
        <dbReference type="SAM" id="MobiDB-lite"/>
    </source>
</evidence>
<dbReference type="InterPro" id="IPR036236">
    <property type="entry name" value="Znf_C2H2_sf"/>
</dbReference>
<feature type="region of interest" description="Disordered" evidence="2">
    <location>
        <begin position="46"/>
        <end position="66"/>
    </location>
</feature>
<name>A0A167P1P3_CALVF</name>
<sequence length="157" mass="17504">MPFPPQAQVQFAHYAPPPGEPNQASSRLFSVGATASYTAPYETRLFPDTSGATQQQSGSYASTGYNVQYEGQPSGAFVFGTGPYADQQDGSNPARGRRLQRDLQHEEDNKYHCPHCSFITERSHDLRRHMKKHGKARTRPCSRCGKDFARSDALTRH</sequence>
<feature type="region of interest" description="Disordered" evidence="2">
    <location>
        <begin position="1"/>
        <end position="26"/>
    </location>
</feature>
<dbReference type="Pfam" id="PF00096">
    <property type="entry name" value="zf-C2H2"/>
    <property type="match status" value="1"/>
</dbReference>
<feature type="domain" description="C2H2-type" evidence="3">
    <location>
        <begin position="139"/>
        <end position="157"/>
    </location>
</feature>
<dbReference type="STRING" id="1330018.A0A167P1P3"/>
<dbReference type="GO" id="GO:0008270">
    <property type="term" value="F:zinc ion binding"/>
    <property type="evidence" value="ECO:0007669"/>
    <property type="project" value="UniProtKB-KW"/>
</dbReference>
<keyword evidence="1" id="KW-0863">Zinc-finger</keyword>
<keyword evidence="1" id="KW-0479">Metal-binding</keyword>
<dbReference type="PROSITE" id="PS50157">
    <property type="entry name" value="ZINC_FINGER_C2H2_2"/>
    <property type="match status" value="2"/>
</dbReference>
<protein>
    <recommendedName>
        <fullName evidence="3">C2H2-type domain-containing protein</fullName>
    </recommendedName>
</protein>
<keyword evidence="1" id="KW-0862">Zinc</keyword>
<gene>
    <name evidence="4" type="ORF">CALVIDRAFT_478813</name>
</gene>
<dbReference type="EMBL" id="KV417276">
    <property type="protein sequence ID" value="KZO98324.1"/>
    <property type="molecule type" value="Genomic_DNA"/>
</dbReference>
<dbReference type="SUPFAM" id="SSF57667">
    <property type="entry name" value="beta-beta-alpha zinc fingers"/>
    <property type="match status" value="1"/>
</dbReference>
<evidence type="ECO:0000259" key="3">
    <source>
        <dbReference type="PROSITE" id="PS50157"/>
    </source>
</evidence>
<dbReference type="OrthoDB" id="2782214at2759"/>
<dbReference type="InterPro" id="IPR013087">
    <property type="entry name" value="Znf_C2H2_type"/>
</dbReference>
<dbReference type="Pfam" id="PF13909">
    <property type="entry name" value="zf-H2C2_5"/>
    <property type="match status" value="1"/>
</dbReference>
<feature type="compositionally biased region" description="Polar residues" evidence="2">
    <location>
        <begin position="50"/>
        <end position="66"/>
    </location>
</feature>
<dbReference type="AlphaFoldDB" id="A0A167P1P3"/>
<accession>A0A167P1P3</accession>
<evidence type="ECO:0000313" key="5">
    <source>
        <dbReference type="Proteomes" id="UP000076738"/>
    </source>
</evidence>
<evidence type="ECO:0000256" key="1">
    <source>
        <dbReference type="PROSITE-ProRule" id="PRU00042"/>
    </source>
</evidence>
<reference evidence="4 5" key="1">
    <citation type="journal article" date="2016" name="Mol. Biol. Evol.">
        <title>Comparative Genomics of Early-Diverging Mushroom-Forming Fungi Provides Insights into the Origins of Lignocellulose Decay Capabilities.</title>
        <authorList>
            <person name="Nagy L.G."/>
            <person name="Riley R."/>
            <person name="Tritt A."/>
            <person name="Adam C."/>
            <person name="Daum C."/>
            <person name="Floudas D."/>
            <person name="Sun H."/>
            <person name="Yadav J.S."/>
            <person name="Pangilinan J."/>
            <person name="Larsson K.H."/>
            <person name="Matsuura K."/>
            <person name="Barry K."/>
            <person name="Labutti K."/>
            <person name="Kuo R."/>
            <person name="Ohm R.A."/>
            <person name="Bhattacharya S.S."/>
            <person name="Shirouzu T."/>
            <person name="Yoshinaga Y."/>
            <person name="Martin F.M."/>
            <person name="Grigoriev I.V."/>
            <person name="Hibbett D.S."/>
        </authorList>
    </citation>
    <scope>NUCLEOTIDE SEQUENCE [LARGE SCALE GENOMIC DNA]</scope>
    <source>
        <strain evidence="4 5">TUFC12733</strain>
    </source>
</reference>